<evidence type="ECO:0000256" key="4">
    <source>
        <dbReference type="ARBA" id="ARBA00022475"/>
    </source>
</evidence>
<dbReference type="InterPro" id="IPR050448">
    <property type="entry name" value="OpgB/LTA_synthase_biosynth"/>
</dbReference>
<dbReference type="CDD" id="cd16015">
    <property type="entry name" value="LTA_synthase"/>
    <property type="match status" value="1"/>
</dbReference>
<evidence type="ECO:0000256" key="2">
    <source>
        <dbReference type="ARBA" id="ARBA00004936"/>
    </source>
</evidence>
<feature type="domain" description="Sulfatase N-terminal" evidence="13">
    <location>
        <begin position="259"/>
        <end position="548"/>
    </location>
</feature>
<dbReference type="Proteomes" id="UP000195437">
    <property type="component" value="Chromosome"/>
</dbReference>
<dbReference type="AlphaFoldDB" id="A0A1Y0IN38"/>
<keyword evidence="10" id="KW-0479">Metal-binding</keyword>
<keyword evidence="15" id="KW-1185">Reference proteome</keyword>
<keyword evidence="5 12" id="KW-0812">Transmembrane</keyword>
<protein>
    <recommendedName>
        <fullName evidence="13">Sulfatase N-terminal domain-containing protein</fullName>
    </recommendedName>
</protein>
<evidence type="ECO:0000313" key="15">
    <source>
        <dbReference type="Proteomes" id="UP000195437"/>
    </source>
</evidence>
<feature type="transmembrane region" description="Helical" evidence="12">
    <location>
        <begin position="73"/>
        <end position="94"/>
    </location>
</feature>
<evidence type="ECO:0000256" key="3">
    <source>
        <dbReference type="ARBA" id="ARBA00009983"/>
    </source>
</evidence>
<dbReference type="InterPro" id="IPR012160">
    <property type="entry name" value="LtaS-like"/>
</dbReference>
<feature type="transmembrane region" description="Helical" evidence="12">
    <location>
        <begin position="128"/>
        <end position="145"/>
    </location>
</feature>
<keyword evidence="6 12" id="KW-1133">Transmembrane helix</keyword>
<dbReference type="PANTHER" id="PTHR47371:SF3">
    <property type="entry name" value="PHOSPHOGLYCEROL TRANSFERASE I"/>
    <property type="match status" value="1"/>
</dbReference>
<evidence type="ECO:0000256" key="6">
    <source>
        <dbReference type="ARBA" id="ARBA00022989"/>
    </source>
</evidence>
<keyword evidence="7 8" id="KW-0472">Membrane</keyword>
<evidence type="ECO:0000256" key="1">
    <source>
        <dbReference type="ARBA" id="ARBA00004651"/>
    </source>
</evidence>
<feature type="binding site" evidence="10">
    <location>
        <position position="422"/>
    </location>
    <ligand>
        <name>substrate</name>
    </ligand>
</feature>
<evidence type="ECO:0000256" key="9">
    <source>
        <dbReference type="PIRSR" id="PIRSR005091-1"/>
    </source>
</evidence>
<dbReference type="GO" id="GO:0046872">
    <property type="term" value="F:metal ion binding"/>
    <property type="evidence" value="ECO:0007669"/>
    <property type="project" value="UniProtKB-KW"/>
</dbReference>
<feature type="binding site" evidence="11">
    <location>
        <position position="483"/>
    </location>
    <ligand>
        <name>Mn(2+)</name>
        <dbReference type="ChEBI" id="CHEBI:29035"/>
    </ligand>
</feature>
<feature type="transmembrane region" description="Helical" evidence="12">
    <location>
        <begin position="21"/>
        <end position="40"/>
    </location>
</feature>
<evidence type="ECO:0000256" key="7">
    <source>
        <dbReference type="ARBA" id="ARBA00023136"/>
    </source>
</evidence>
<sequence length="647" mass="73473">MSVNRQSMWQKIWAFSKANRDLFFFNAFLVVKLAALQTVLGLGGETLGVVLSTFCVLLLLSGWLVMLPFVVRFIGLLLFDLLITFVMFADLVYFRNFLNVIPLPMLSQTNQVDNVADNLLTLISLQDLLLLSDLLFLVPYALVAIRNARYDHQKNWKSAHSFKKRAIHATVVMTVSVSVLTANVWSTVQAEGKDVFQNLYSNDTVLRQMGVLGYHMADLYKNYGNDELDTSGDKVAELRRYIELHRMQPQKMHGIAKGKNVLMVQLESLQGYLINSKIGGKEVTPNLNKLVKDSLYFDNYFTQIGVGITSDAEFMTLNSLHALPAGSAYVLKPQNTYQSLPKLLKDAGYSTYVFHGYKPEFYNRKGMYPGEGFDHFISQNEMKKDQLIGWGVSDESMYRQAVQKMKAQKGPWLANLISLTGHSTYEIPDSLKELNIPAGKFTKMFTDYLHAQHYADQALGKLLAALKKEKMLDDTLLVVYGDHFAFGNIKAQEVWKFLERSDPLDYHKTLELRKVPLLIRLPGKEQTGVKHITGGQIDFYPTVANLLGLDRRKMFYFGQDLLNATNGYAAFRHYTDQGTFVTDDVFFIGGKHGTYEQGKCYDRKTGRQTELSACRIEDYQRGKWEFGMSDFIIETNALPSLLGIPSR</sequence>
<evidence type="ECO:0000259" key="13">
    <source>
        <dbReference type="Pfam" id="PF00884"/>
    </source>
</evidence>
<feature type="binding site" evidence="11">
    <location>
        <position position="482"/>
    </location>
    <ligand>
        <name>Mn(2+)</name>
        <dbReference type="ChEBI" id="CHEBI:29035"/>
    </ligand>
</feature>
<evidence type="ECO:0000313" key="14">
    <source>
        <dbReference type="EMBL" id="ARU61459.1"/>
    </source>
</evidence>
<dbReference type="Pfam" id="PF00884">
    <property type="entry name" value="Sulfatase"/>
    <property type="match status" value="1"/>
</dbReference>
<feature type="transmembrane region" description="Helical" evidence="12">
    <location>
        <begin position="46"/>
        <end position="66"/>
    </location>
</feature>
<gene>
    <name evidence="14" type="ORF">CBW65_10910</name>
</gene>
<comment type="similarity">
    <text evidence="3 8">Belongs to the LTA synthase family.</text>
</comment>
<dbReference type="Gene3D" id="3.40.720.10">
    <property type="entry name" value="Alkaline Phosphatase, subunit A"/>
    <property type="match status" value="1"/>
</dbReference>
<evidence type="ECO:0000256" key="10">
    <source>
        <dbReference type="PIRSR" id="PIRSR005091-2"/>
    </source>
</evidence>
<evidence type="ECO:0000256" key="12">
    <source>
        <dbReference type="SAM" id="Phobius"/>
    </source>
</evidence>
<dbReference type="OrthoDB" id="5901192at2"/>
<name>A0A1Y0IN38_9BACL</name>
<dbReference type="Gene3D" id="3.30.1120.170">
    <property type="match status" value="1"/>
</dbReference>
<dbReference type="EMBL" id="CP021434">
    <property type="protein sequence ID" value="ARU61459.1"/>
    <property type="molecule type" value="Genomic_DNA"/>
</dbReference>
<dbReference type="PIRSF" id="PIRSF005091">
    <property type="entry name" value="Mmb_sulf_HI1246"/>
    <property type="match status" value="1"/>
</dbReference>
<feature type="binding site" evidence="11">
    <location>
        <position position="267"/>
    </location>
    <ligand>
        <name>Mn(2+)</name>
        <dbReference type="ChEBI" id="CHEBI:29035"/>
    </ligand>
</feature>
<dbReference type="InterPro" id="IPR017850">
    <property type="entry name" value="Alkaline_phosphatase_core_sf"/>
</dbReference>
<dbReference type="InterPro" id="IPR000917">
    <property type="entry name" value="Sulfatase_N"/>
</dbReference>
<comment type="pathway">
    <text evidence="2">Cell wall biogenesis; lipoteichoic acid biosynthesis.</text>
</comment>
<proteinExistence type="inferred from homology"/>
<organism evidence="14 15">
    <name type="scientific">Tumebacillus avium</name>
    <dbReference type="NCBI Taxonomy" id="1903704"/>
    <lineage>
        <taxon>Bacteria</taxon>
        <taxon>Bacillati</taxon>
        <taxon>Bacillota</taxon>
        <taxon>Bacilli</taxon>
        <taxon>Bacillales</taxon>
        <taxon>Alicyclobacillaceae</taxon>
        <taxon>Tumebacillus</taxon>
    </lineage>
</organism>
<evidence type="ECO:0000256" key="11">
    <source>
        <dbReference type="PIRSR" id="PIRSR005091-3"/>
    </source>
</evidence>
<dbReference type="KEGG" id="tum:CBW65_10910"/>
<dbReference type="GO" id="GO:0005886">
    <property type="term" value="C:plasma membrane"/>
    <property type="evidence" value="ECO:0007669"/>
    <property type="project" value="UniProtKB-SubCell"/>
</dbReference>
<dbReference type="PANTHER" id="PTHR47371">
    <property type="entry name" value="LIPOTEICHOIC ACID SYNTHASE"/>
    <property type="match status" value="1"/>
</dbReference>
<accession>A0A1Y0IN38</accession>
<feature type="transmembrane region" description="Helical" evidence="12">
    <location>
        <begin position="166"/>
        <end position="185"/>
    </location>
</feature>
<evidence type="ECO:0000256" key="5">
    <source>
        <dbReference type="ARBA" id="ARBA00022692"/>
    </source>
</evidence>
<evidence type="ECO:0000256" key="8">
    <source>
        <dbReference type="PIRNR" id="PIRNR005091"/>
    </source>
</evidence>
<comment type="subcellular location">
    <subcellularLocation>
        <location evidence="1">Cell membrane</location>
        <topology evidence="1">Multi-pass membrane protein</topology>
    </subcellularLocation>
</comment>
<feature type="binding site" evidence="11">
    <location>
        <position position="309"/>
    </location>
    <ligand>
        <name>Mn(2+)</name>
        <dbReference type="ChEBI" id="CHEBI:29035"/>
    </ligand>
</feature>
<dbReference type="RefSeq" id="WP_087456839.1">
    <property type="nucleotide sequence ID" value="NZ_CP021434.1"/>
</dbReference>
<dbReference type="SUPFAM" id="SSF53649">
    <property type="entry name" value="Alkaline phosphatase-like"/>
    <property type="match status" value="1"/>
</dbReference>
<feature type="active site" evidence="9">
    <location>
        <position position="309"/>
    </location>
</feature>
<keyword evidence="10" id="KW-0464">Manganese</keyword>
<keyword evidence="4 8" id="KW-1003">Cell membrane</keyword>
<reference evidence="15" key="1">
    <citation type="submission" date="2017-05" db="EMBL/GenBank/DDBJ databases">
        <authorList>
            <person name="Sung H."/>
        </authorList>
    </citation>
    <scope>NUCLEOTIDE SEQUENCE [LARGE SCALE GENOMIC DNA]</scope>
    <source>
        <strain evidence="15">AR23208</strain>
    </source>
</reference>